<dbReference type="OrthoDB" id="8573945at2"/>
<comment type="subcellular location">
    <subcellularLocation>
        <location evidence="1">Cell membrane</location>
        <topology evidence="1">Peripheral membrane protein</topology>
    </subcellularLocation>
</comment>
<feature type="region of interest" description="Disordered" evidence="11">
    <location>
        <begin position="515"/>
        <end position="548"/>
    </location>
</feature>
<protein>
    <submittedName>
        <fullName evidence="13">L-arabinose ABC transporter ATP-binding protein AraG</fullName>
    </submittedName>
</protein>
<comment type="caution">
    <text evidence="13">The sequence shown here is derived from an EMBL/GenBank/DDBJ whole genome shotgun (WGS) entry which is preliminary data.</text>
</comment>
<dbReference type="PROSITE" id="PS00211">
    <property type="entry name" value="ABC_TRANSPORTER_1"/>
    <property type="match status" value="1"/>
</dbReference>
<reference evidence="13 14" key="1">
    <citation type="submission" date="2019-03" db="EMBL/GenBank/DDBJ databases">
        <title>Draft Genome Sequence of Duganella callidus sp. nov., a Novel Duganella Species Isolated from Cultivated Soil.</title>
        <authorList>
            <person name="Raths R."/>
            <person name="Peta V."/>
            <person name="Bucking H."/>
        </authorList>
    </citation>
    <scope>NUCLEOTIDE SEQUENCE [LARGE SCALE GENOMIC DNA]</scope>
    <source>
        <strain evidence="13 14">DN04</strain>
    </source>
</reference>
<keyword evidence="8 13" id="KW-0067">ATP-binding</keyword>
<evidence type="ECO:0000256" key="7">
    <source>
        <dbReference type="ARBA" id="ARBA00022741"/>
    </source>
</evidence>
<dbReference type="CDD" id="cd03215">
    <property type="entry name" value="ABC_Carb_Monos_II"/>
    <property type="match status" value="1"/>
</dbReference>
<dbReference type="EMBL" id="SPVG01000237">
    <property type="protein sequence ID" value="TFW16354.1"/>
    <property type="molecule type" value="Genomic_DNA"/>
</dbReference>
<dbReference type="InterPro" id="IPR017871">
    <property type="entry name" value="ABC_transporter-like_CS"/>
</dbReference>
<proteinExistence type="predicted"/>
<keyword evidence="6" id="KW-0677">Repeat</keyword>
<keyword evidence="10" id="KW-0472">Membrane</keyword>
<dbReference type="InterPro" id="IPR003593">
    <property type="entry name" value="AAA+_ATPase"/>
</dbReference>
<dbReference type="Proteomes" id="UP000297729">
    <property type="component" value="Unassembled WGS sequence"/>
</dbReference>
<dbReference type="SMART" id="SM00382">
    <property type="entry name" value="AAA"/>
    <property type="match status" value="2"/>
</dbReference>
<keyword evidence="2" id="KW-0813">Transport</keyword>
<dbReference type="InterPro" id="IPR003439">
    <property type="entry name" value="ABC_transporter-like_ATP-bd"/>
</dbReference>
<keyword evidence="5" id="KW-0762">Sugar transport</keyword>
<dbReference type="AlphaFoldDB" id="A0A4Y9S4U3"/>
<accession>A0A4Y9S4U3</accession>
<dbReference type="NCBIfam" id="NF008442">
    <property type="entry name" value="PRK11288.1"/>
    <property type="match status" value="1"/>
</dbReference>
<keyword evidence="14" id="KW-1185">Reference proteome</keyword>
<keyword evidence="7" id="KW-0547">Nucleotide-binding</keyword>
<dbReference type="GO" id="GO:0016887">
    <property type="term" value="F:ATP hydrolysis activity"/>
    <property type="evidence" value="ECO:0007669"/>
    <property type="project" value="InterPro"/>
</dbReference>
<feature type="compositionally biased region" description="Low complexity" evidence="11">
    <location>
        <begin position="515"/>
        <end position="539"/>
    </location>
</feature>
<keyword evidence="3" id="KW-1003">Cell membrane</keyword>
<dbReference type="SUPFAM" id="SSF52540">
    <property type="entry name" value="P-loop containing nucleoside triphosphate hydrolases"/>
    <property type="match status" value="2"/>
</dbReference>
<evidence type="ECO:0000256" key="8">
    <source>
        <dbReference type="ARBA" id="ARBA00022840"/>
    </source>
</evidence>
<feature type="domain" description="ABC transporter" evidence="12">
    <location>
        <begin position="240"/>
        <end position="497"/>
    </location>
</feature>
<dbReference type="RefSeq" id="WP_135204078.1">
    <property type="nucleotide sequence ID" value="NZ_SPVG01000237.1"/>
</dbReference>
<keyword evidence="9" id="KW-1278">Translocase</keyword>
<evidence type="ECO:0000313" key="14">
    <source>
        <dbReference type="Proteomes" id="UP000297729"/>
    </source>
</evidence>
<dbReference type="Pfam" id="PF00005">
    <property type="entry name" value="ABC_tran"/>
    <property type="match status" value="2"/>
</dbReference>
<dbReference type="GO" id="GO:0005886">
    <property type="term" value="C:plasma membrane"/>
    <property type="evidence" value="ECO:0007669"/>
    <property type="project" value="UniProtKB-SubCell"/>
</dbReference>
<sequence length="548" mass="59351">MAAYLEFDQVCKFFPGVKALNGVSFSAHAGQVHGLLGENGAGKSTLLKILGGQYKPDGGRLLVDGRERHFHSSKEAIAAGIAIIHQELQYVPELTVAENVLLGRMPTRFGFLDKQKAHRIVAEKLAAIGVDLSPSAKLADLSIAQRQMVEICKAIMQDAQVIAFDEPTSSLSHRETEILFRLVKELRDDGRTLIYISHRLEELYELCDACTIFRDGRKIVTHEVMADVPRERLISDMVGRELTDIYDYRERPRREARLQVQGLNGKHVKGPQSFVVHGGEVLGFFGLVGAGRSELMRLLYNADTRSGGTVLLDGVPVPAGAPADAIAAGIVLCPEDRKEQGILATASVAENINISVRRNDLRGGVFLRHKREAALADEFIARLRIKTPNRRQEIRLLSGGNQQKVILARWLAEPGLKVLILDEPTRGIDVGAKNDIYRIIHDVAERGCCVIVISSELPEVLGISDRVIVMREGTICGELPRAQATETEVLRLALPDAAVPAPTAGIAPATAAVTSPPVAVGTRTAGAPPAPSAATNTEPPAQPTRSIA</sequence>
<name>A0A4Y9S4U3_9BURK</name>
<dbReference type="Gene3D" id="3.40.50.300">
    <property type="entry name" value="P-loop containing nucleotide triphosphate hydrolases"/>
    <property type="match status" value="2"/>
</dbReference>
<dbReference type="PROSITE" id="PS50893">
    <property type="entry name" value="ABC_TRANSPORTER_2"/>
    <property type="match status" value="2"/>
</dbReference>
<evidence type="ECO:0000256" key="4">
    <source>
        <dbReference type="ARBA" id="ARBA00022519"/>
    </source>
</evidence>
<dbReference type="InterPro" id="IPR027417">
    <property type="entry name" value="P-loop_NTPase"/>
</dbReference>
<organism evidence="13 14">
    <name type="scientific">Duganella callida</name>
    <dbReference type="NCBI Taxonomy" id="2561932"/>
    <lineage>
        <taxon>Bacteria</taxon>
        <taxon>Pseudomonadati</taxon>
        <taxon>Pseudomonadota</taxon>
        <taxon>Betaproteobacteria</taxon>
        <taxon>Burkholderiales</taxon>
        <taxon>Oxalobacteraceae</taxon>
        <taxon>Telluria group</taxon>
        <taxon>Duganella</taxon>
    </lineage>
</organism>
<evidence type="ECO:0000313" key="13">
    <source>
        <dbReference type="EMBL" id="TFW16354.1"/>
    </source>
</evidence>
<dbReference type="PANTHER" id="PTHR43790:SF6">
    <property type="entry name" value="ARABINOSE IMPORT ATP-BINDING PROTEIN ARAG"/>
    <property type="match status" value="1"/>
</dbReference>
<evidence type="ECO:0000256" key="11">
    <source>
        <dbReference type="SAM" id="MobiDB-lite"/>
    </source>
</evidence>
<dbReference type="FunFam" id="3.40.50.300:FF:000127">
    <property type="entry name" value="Ribose import ATP-binding protein RbsA"/>
    <property type="match status" value="1"/>
</dbReference>
<evidence type="ECO:0000256" key="1">
    <source>
        <dbReference type="ARBA" id="ARBA00004202"/>
    </source>
</evidence>
<dbReference type="InterPro" id="IPR050107">
    <property type="entry name" value="ABC_carbohydrate_import_ATPase"/>
</dbReference>
<dbReference type="CDD" id="cd03216">
    <property type="entry name" value="ABC_Carb_Monos_I"/>
    <property type="match status" value="1"/>
</dbReference>
<evidence type="ECO:0000256" key="10">
    <source>
        <dbReference type="ARBA" id="ARBA00023136"/>
    </source>
</evidence>
<evidence type="ECO:0000256" key="5">
    <source>
        <dbReference type="ARBA" id="ARBA00022597"/>
    </source>
</evidence>
<evidence type="ECO:0000256" key="9">
    <source>
        <dbReference type="ARBA" id="ARBA00022967"/>
    </source>
</evidence>
<dbReference type="PANTHER" id="PTHR43790">
    <property type="entry name" value="CARBOHYDRATE TRANSPORT ATP-BINDING PROTEIN MG119-RELATED"/>
    <property type="match status" value="1"/>
</dbReference>
<keyword evidence="4" id="KW-0997">Cell inner membrane</keyword>
<evidence type="ECO:0000256" key="6">
    <source>
        <dbReference type="ARBA" id="ARBA00022737"/>
    </source>
</evidence>
<evidence type="ECO:0000256" key="3">
    <source>
        <dbReference type="ARBA" id="ARBA00022475"/>
    </source>
</evidence>
<evidence type="ECO:0000259" key="12">
    <source>
        <dbReference type="PROSITE" id="PS50893"/>
    </source>
</evidence>
<evidence type="ECO:0000256" key="2">
    <source>
        <dbReference type="ARBA" id="ARBA00022448"/>
    </source>
</evidence>
<dbReference type="GO" id="GO:0005524">
    <property type="term" value="F:ATP binding"/>
    <property type="evidence" value="ECO:0007669"/>
    <property type="project" value="UniProtKB-KW"/>
</dbReference>
<feature type="domain" description="ABC transporter" evidence="12">
    <location>
        <begin position="5"/>
        <end position="240"/>
    </location>
</feature>
<gene>
    <name evidence="13" type="ORF">E4L98_24120</name>
</gene>